<sequence>MHDIKSIRDNPQAFDAGLARRGLKPMSASLLAIDERRRAAILASEQAQARRNAASKEIGDAKKAKEEARAARLMAEVADLKTTMPQLEAAAKAADEELTKELSAIPNIPFDEVPDGVDEHGNVQHHVFGNKRNYSFAPKLHDDLGTALGYMDFEAAAKLSGARFVVLKKGLARLERAIGQFMLDLHTTEHGYTEINPPLLVRNEVMFGTGQLPKFEDDQFWAIKGELLASPDLERLKNERLGLIPTAEVSLTNLARESILDEKQLPMRLTALTPCFRAEAGAAGRDTRGMIRQHQFTKVELVSITAPETSKDELERMLSCAEQVLQKLDLHYRVMTLCAGDMGFSSQKTYDIEVWMPGQGDGGMFREISSCSVCGDFQARRMDARSRGPDGKPRFVHTLNGSGTAVGRALIAVMETYQQEDGSIAVPSVLQPYMGGLKVIARD</sequence>
<dbReference type="PROSITE" id="PS50862">
    <property type="entry name" value="AA_TRNA_LIGASE_II"/>
    <property type="match status" value="1"/>
</dbReference>
<evidence type="ECO:0000256" key="11">
    <source>
        <dbReference type="ARBA" id="ARBA00048823"/>
    </source>
</evidence>
<dbReference type="HAMAP" id="MF_00176">
    <property type="entry name" value="Ser_tRNA_synth_type1"/>
    <property type="match status" value="1"/>
</dbReference>
<dbReference type="InterPro" id="IPR045864">
    <property type="entry name" value="aa-tRNA-synth_II/BPL/LPL"/>
</dbReference>
<dbReference type="GO" id="GO:0004828">
    <property type="term" value="F:serine-tRNA ligase activity"/>
    <property type="evidence" value="ECO:0007669"/>
    <property type="project" value="UniProtKB-EC"/>
</dbReference>
<evidence type="ECO:0000256" key="2">
    <source>
        <dbReference type="ARBA" id="ARBA00005045"/>
    </source>
</evidence>
<dbReference type="InterPro" id="IPR010978">
    <property type="entry name" value="tRNA-bd_arm"/>
</dbReference>
<dbReference type="Pfam" id="PF00587">
    <property type="entry name" value="tRNA-synt_2b"/>
    <property type="match status" value="1"/>
</dbReference>
<dbReference type="PIRSF" id="PIRSF001529">
    <property type="entry name" value="Ser-tRNA-synth_IIa"/>
    <property type="match status" value="1"/>
</dbReference>
<dbReference type="InterPro" id="IPR006195">
    <property type="entry name" value="aa-tRNA-synth_II"/>
</dbReference>
<keyword evidence="16" id="KW-1185">Reference proteome</keyword>
<accession>A0ABS0P2H5</accession>
<dbReference type="InterPro" id="IPR002317">
    <property type="entry name" value="Ser-tRNA-ligase_type_1"/>
</dbReference>
<evidence type="ECO:0000313" key="15">
    <source>
        <dbReference type="EMBL" id="MBH5387287.1"/>
    </source>
</evidence>
<name>A0ABS0P2H5_9BRAD</name>
<comment type="caution">
    <text evidence="15">The sequence shown here is derived from an EMBL/GenBank/DDBJ whole genome shotgun (WGS) entry which is preliminary data.</text>
</comment>
<evidence type="ECO:0000256" key="13">
    <source>
        <dbReference type="SAM" id="Coils"/>
    </source>
</evidence>
<dbReference type="PRINTS" id="PR00981">
    <property type="entry name" value="TRNASYNTHSER"/>
</dbReference>
<comment type="catalytic activity">
    <reaction evidence="10 12">
        <text>tRNA(Sec) + L-serine + ATP = L-seryl-tRNA(Sec) + AMP + diphosphate + H(+)</text>
        <dbReference type="Rhea" id="RHEA:42580"/>
        <dbReference type="Rhea" id="RHEA-COMP:9742"/>
        <dbReference type="Rhea" id="RHEA-COMP:10128"/>
        <dbReference type="ChEBI" id="CHEBI:15378"/>
        <dbReference type="ChEBI" id="CHEBI:30616"/>
        <dbReference type="ChEBI" id="CHEBI:33019"/>
        <dbReference type="ChEBI" id="CHEBI:33384"/>
        <dbReference type="ChEBI" id="CHEBI:78442"/>
        <dbReference type="ChEBI" id="CHEBI:78533"/>
        <dbReference type="ChEBI" id="CHEBI:456215"/>
        <dbReference type="EC" id="6.1.1.11"/>
    </reaction>
</comment>
<dbReference type="InterPro" id="IPR033729">
    <property type="entry name" value="SerRS_core"/>
</dbReference>
<reference evidence="15 16" key="1">
    <citation type="submission" date="2020-07" db="EMBL/GenBank/DDBJ databases">
        <title>Bradyrhizobium diversity isolated from nodules of indigenous legumes of Western Australia.</title>
        <authorList>
            <person name="Klepa M.S."/>
        </authorList>
    </citation>
    <scope>NUCLEOTIDE SEQUENCE [LARGE SCALE GENOMIC DNA]</scope>
    <source>
        <strain evidence="15 16">CNPSo 4019</strain>
    </source>
</reference>
<keyword evidence="8 12" id="KW-0648">Protein biosynthesis</keyword>
<dbReference type="InterPro" id="IPR042103">
    <property type="entry name" value="SerRS_1_N_sf"/>
</dbReference>
<organism evidence="15 16">
    <name type="scientific">Bradyrhizobium diversitatis</name>
    <dbReference type="NCBI Taxonomy" id="2755406"/>
    <lineage>
        <taxon>Bacteria</taxon>
        <taxon>Pseudomonadati</taxon>
        <taxon>Pseudomonadota</taxon>
        <taxon>Alphaproteobacteria</taxon>
        <taxon>Hyphomicrobiales</taxon>
        <taxon>Nitrobacteraceae</taxon>
        <taxon>Bradyrhizobium</taxon>
    </lineage>
</organism>
<dbReference type="EMBL" id="JACEGD010000011">
    <property type="protein sequence ID" value="MBH5387287.1"/>
    <property type="molecule type" value="Genomic_DNA"/>
</dbReference>
<evidence type="ECO:0000256" key="4">
    <source>
        <dbReference type="ARBA" id="ARBA00022490"/>
    </source>
</evidence>
<feature type="binding site" evidence="12">
    <location>
        <position position="402"/>
    </location>
    <ligand>
        <name>L-serine</name>
        <dbReference type="ChEBI" id="CHEBI:33384"/>
    </ligand>
</feature>
<dbReference type="NCBIfam" id="TIGR00414">
    <property type="entry name" value="serS"/>
    <property type="match status" value="1"/>
</dbReference>
<dbReference type="SUPFAM" id="SSF55681">
    <property type="entry name" value="Class II aaRS and biotin synthetases"/>
    <property type="match status" value="1"/>
</dbReference>
<keyword evidence="6 12" id="KW-0547">Nucleotide-binding</keyword>
<dbReference type="Gene3D" id="1.10.287.40">
    <property type="entry name" value="Serine-tRNA synthetase, tRNA binding domain"/>
    <property type="match status" value="1"/>
</dbReference>
<dbReference type="PANTHER" id="PTHR43697">
    <property type="entry name" value="SERYL-TRNA SYNTHETASE"/>
    <property type="match status" value="1"/>
</dbReference>
<feature type="domain" description="Aminoacyl-transfer RNA synthetases class-II family profile" evidence="14">
    <location>
        <begin position="173"/>
        <end position="427"/>
    </location>
</feature>
<comment type="subunit">
    <text evidence="12">Homodimer. The tRNA molecule binds across the dimer.</text>
</comment>
<evidence type="ECO:0000256" key="5">
    <source>
        <dbReference type="ARBA" id="ARBA00022598"/>
    </source>
</evidence>
<comment type="function">
    <text evidence="12">Catalyzes the attachment of serine to tRNA(Ser). Is also able to aminoacylate tRNA(Sec) with serine, to form the misacylated tRNA L-seryl-tRNA(Sec), which will be further converted into selenocysteinyl-tRNA(Sec).</text>
</comment>
<keyword evidence="13" id="KW-0175">Coiled coil</keyword>
<keyword evidence="9 12" id="KW-0030">Aminoacyl-tRNA synthetase</keyword>
<evidence type="ECO:0000256" key="1">
    <source>
        <dbReference type="ARBA" id="ARBA00004496"/>
    </source>
</evidence>
<proteinExistence type="inferred from homology"/>
<comment type="pathway">
    <text evidence="2 12">Aminoacyl-tRNA biosynthesis; selenocysteinyl-tRNA(Sec) biosynthesis; L-seryl-tRNA(Sec) from L-serine and tRNA(Sec): step 1/1.</text>
</comment>
<dbReference type="Proteomes" id="UP001194539">
    <property type="component" value="Unassembled WGS sequence"/>
</dbReference>
<evidence type="ECO:0000256" key="6">
    <source>
        <dbReference type="ARBA" id="ARBA00022741"/>
    </source>
</evidence>
<dbReference type="Gene3D" id="3.30.930.10">
    <property type="entry name" value="Bira Bifunctional Protein, Domain 2"/>
    <property type="match status" value="1"/>
</dbReference>
<dbReference type="InterPro" id="IPR015866">
    <property type="entry name" value="Ser-tRNA-synth_1_N"/>
</dbReference>
<protein>
    <recommendedName>
        <fullName evidence="12">Serine--tRNA ligase</fullName>
        <ecNumber evidence="12">6.1.1.11</ecNumber>
    </recommendedName>
    <alternativeName>
        <fullName evidence="12">Seryl-tRNA synthetase</fullName>
        <shortName evidence="12">SerRS</shortName>
    </alternativeName>
    <alternativeName>
        <fullName evidence="12">Seryl-tRNA(Ser/Sec) synthetase</fullName>
    </alternativeName>
</protein>
<comment type="domain">
    <text evidence="12">Consists of two distinct domains, a catalytic core and a N-terminal extension that is involved in tRNA binding.</text>
</comment>
<dbReference type="InterPro" id="IPR002314">
    <property type="entry name" value="aa-tRNA-synt_IIb"/>
</dbReference>
<feature type="binding site" evidence="12">
    <location>
        <begin position="367"/>
        <end position="370"/>
    </location>
    <ligand>
        <name>ATP</name>
        <dbReference type="ChEBI" id="CHEBI:30616"/>
    </ligand>
</feature>
<evidence type="ECO:0000313" key="16">
    <source>
        <dbReference type="Proteomes" id="UP001194539"/>
    </source>
</evidence>
<evidence type="ECO:0000256" key="8">
    <source>
        <dbReference type="ARBA" id="ARBA00022917"/>
    </source>
</evidence>
<dbReference type="RefSeq" id="WP_197966377.1">
    <property type="nucleotide sequence ID" value="NZ_JACEGD010000011.1"/>
</dbReference>
<feature type="binding site" evidence="12">
    <location>
        <position position="300"/>
    </location>
    <ligand>
        <name>L-serine</name>
        <dbReference type="ChEBI" id="CHEBI:33384"/>
    </ligand>
</feature>
<keyword evidence="7 12" id="KW-0067">ATP-binding</keyword>
<feature type="binding site" evidence="12">
    <location>
        <begin position="277"/>
        <end position="279"/>
    </location>
    <ligand>
        <name>ATP</name>
        <dbReference type="ChEBI" id="CHEBI:30616"/>
    </ligand>
</feature>
<dbReference type="CDD" id="cd00770">
    <property type="entry name" value="SerRS_core"/>
    <property type="match status" value="1"/>
</dbReference>
<dbReference type="EC" id="6.1.1.11" evidence="12"/>
<dbReference type="PANTHER" id="PTHR43697:SF1">
    <property type="entry name" value="SERINE--TRNA LIGASE"/>
    <property type="match status" value="1"/>
</dbReference>
<comment type="similarity">
    <text evidence="3 12">Belongs to the class-II aminoacyl-tRNA synthetase family. Type-1 seryl-tRNA synthetase subfamily.</text>
</comment>
<comment type="subcellular location">
    <subcellularLocation>
        <location evidence="1 12">Cytoplasm</location>
    </subcellularLocation>
</comment>
<evidence type="ECO:0000256" key="10">
    <source>
        <dbReference type="ARBA" id="ARBA00047929"/>
    </source>
</evidence>
<evidence type="ECO:0000256" key="12">
    <source>
        <dbReference type="HAMAP-Rule" id="MF_00176"/>
    </source>
</evidence>
<feature type="binding site" evidence="12">
    <location>
        <begin position="246"/>
        <end position="248"/>
    </location>
    <ligand>
        <name>L-serine</name>
        <dbReference type="ChEBI" id="CHEBI:33384"/>
    </ligand>
</feature>
<dbReference type="Pfam" id="PF02403">
    <property type="entry name" value="Seryl_tRNA_N"/>
    <property type="match status" value="1"/>
</dbReference>
<comment type="caution">
    <text evidence="12">Lacks conserved residue(s) required for the propagation of feature annotation.</text>
</comment>
<evidence type="ECO:0000259" key="14">
    <source>
        <dbReference type="PROSITE" id="PS50862"/>
    </source>
</evidence>
<gene>
    <name evidence="12 15" type="primary">serS</name>
    <name evidence="15" type="ORF">H1B27_13530</name>
</gene>
<dbReference type="SUPFAM" id="SSF46589">
    <property type="entry name" value="tRNA-binding arm"/>
    <property type="match status" value="1"/>
</dbReference>
<evidence type="ECO:0000256" key="7">
    <source>
        <dbReference type="ARBA" id="ARBA00022840"/>
    </source>
</evidence>
<feature type="coiled-coil region" evidence="13">
    <location>
        <begin position="44"/>
        <end position="97"/>
    </location>
</feature>
<comment type="catalytic activity">
    <reaction evidence="11 12">
        <text>tRNA(Ser) + L-serine + ATP = L-seryl-tRNA(Ser) + AMP + diphosphate + H(+)</text>
        <dbReference type="Rhea" id="RHEA:12292"/>
        <dbReference type="Rhea" id="RHEA-COMP:9669"/>
        <dbReference type="Rhea" id="RHEA-COMP:9703"/>
        <dbReference type="ChEBI" id="CHEBI:15378"/>
        <dbReference type="ChEBI" id="CHEBI:30616"/>
        <dbReference type="ChEBI" id="CHEBI:33019"/>
        <dbReference type="ChEBI" id="CHEBI:33384"/>
        <dbReference type="ChEBI" id="CHEBI:78442"/>
        <dbReference type="ChEBI" id="CHEBI:78533"/>
        <dbReference type="ChEBI" id="CHEBI:456215"/>
        <dbReference type="EC" id="6.1.1.11"/>
    </reaction>
</comment>
<keyword evidence="5 12" id="KW-0436">Ligase</keyword>
<keyword evidence="4 12" id="KW-0963">Cytoplasm</keyword>
<evidence type="ECO:0000256" key="9">
    <source>
        <dbReference type="ARBA" id="ARBA00023146"/>
    </source>
</evidence>
<evidence type="ECO:0000256" key="3">
    <source>
        <dbReference type="ARBA" id="ARBA00010728"/>
    </source>
</evidence>